<gene>
    <name evidence="2" type="ORF">PUN28_001941</name>
</gene>
<comment type="caution">
    <text evidence="2">The sequence shown here is derived from an EMBL/GenBank/DDBJ whole genome shotgun (WGS) entry which is preliminary data.</text>
</comment>
<keyword evidence="1" id="KW-0812">Transmembrane</keyword>
<feature type="transmembrane region" description="Helical" evidence="1">
    <location>
        <begin position="56"/>
        <end position="81"/>
    </location>
</feature>
<keyword evidence="1" id="KW-1133">Transmembrane helix</keyword>
<evidence type="ECO:0000313" key="3">
    <source>
        <dbReference type="Proteomes" id="UP001430953"/>
    </source>
</evidence>
<dbReference type="AlphaFoldDB" id="A0AAW2GRY1"/>
<keyword evidence="1" id="KW-0472">Membrane</keyword>
<reference evidence="2 3" key="1">
    <citation type="submission" date="2023-03" db="EMBL/GenBank/DDBJ databases">
        <title>High recombination rates correlate with genetic variation in Cardiocondyla obscurior ants.</title>
        <authorList>
            <person name="Errbii M."/>
        </authorList>
    </citation>
    <scope>NUCLEOTIDE SEQUENCE [LARGE SCALE GENOMIC DNA]</scope>
    <source>
        <strain evidence="2">Alpha-2009</strain>
        <tissue evidence="2">Whole body</tissue>
    </source>
</reference>
<evidence type="ECO:0000313" key="2">
    <source>
        <dbReference type="EMBL" id="KAL0130002.1"/>
    </source>
</evidence>
<name>A0AAW2GRY1_9HYME</name>
<dbReference type="EMBL" id="JADYXP020000002">
    <property type="protein sequence ID" value="KAL0130002.1"/>
    <property type="molecule type" value="Genomic_DNA"/>
</dbReference>
<dbReference type="Proteomes" id="UP001430953">
    <property type="component" value="Unassembled WGS sequence"/>
</dbReference>
<protein>
    <submittedName>
        <fullName evidence="2">Uncharacterized protein</fullName>
    </submittedName>
</protein>
<organism evidence="2 3">
    <name type="scientific">Cardiocondyla obscurior</name>
    <dbReference type="NCBI Taxonomy" id="286306"/>
    <lineage>
        <taxon>Eukaryota</taxon>
        <taxon>Metazoa</taxon>
        <taxon>Ecdysozoa</taxon>
        <taxon>Arthropoda</taxon>
        <taxon>Hexapoda</taxon>
        <taxon>Insecta</taxon>
        <taxon>Pterygota</taxon>
        <taxon>Neoptera</taxon>
        <taxon>Endopterygota</taxon>
        <taxon>Hymenoptera</taxon>
        <taxon>Apocrita</taxon>
        <taxon>Aculeata</taxon>
        <taxon>Formicoidea</taxon>
        <taxon>Formicidae</taxon>
        <taxon>Myrmicinae</taxon>
        <taxon>Cardiocondyla</taxon>
    </lineage>
</organism>
<sequence length="158" mass="17857">MIEKQCFSDFGSDLEAKFRFVWEKYRVCVYDDVHFSDIFFYIQLRASSGSTDMRDLLALSSSYCFIFMSFHLPLLCFFLGTSVVDTSSALDRSSSSNILRVSIIFLGSVTRPVALPFLFAYTTERCEKLDFGGAVMSAKSRKFAKKSPPRIGCGFGFL</sequence>
<evidence type="ECO:0000256" key="1">
    <source>
        <dbReference type="SAM" id="Phobius"/>
    </source>
</evidence>
<proteinExistence type="predicted"/>
<accession>A0AAW2GRY1</accession>
<keyword evidence="3" id="KW-1185">Reference proteome</keyword>
<feature type="transmembrane region" description="Helical" evidence="1">
    <location>
        <begin position="101"/>
        <end position="121"/>
    </location>
</feature>